<evidence type="ECO:0000259" key="2">
    <source>
        <dbReference type="Pfam" id="PF26571"/>
    </source>
</evidence>
<dbReference type="Proteomes" id="UP000683575">
    <property type="component" value="Chromosome"/>
</dbReference>
<reference evidence="3" key="1">
    <citation type="submission" date="2021-06" db="EMBL/GenBank/DDBJ databases">
        <title>Complete genome sequence of Nocardioides sp. G188.</title>
        <authorList>
            <person name="Im W.-T."/>
        </authorList>
    </citation>
    <scope>NUCLEOTIDE SEQUENCE</scope>
    <source>
        <strain evidence="3">G188</strain>
    </source>
</reference>
<gene>
    <name evidence="3" type="ORF">KRR39_20920</name>
</gene>
<dbReference type="AlphaFoldDB" id="A0A975XZV3"/>
<evidence type="ECO:0000313" key="4">
    <source>
        <dbReference type="Proteomes" id="UP000683575"/>
    </source>
</evidence>
<organism evidence="3 4">
    <name type="scientific">Nocardioides panacis</name>
    <dbReference type="NCBI Taxonomy" id="2849501"/>
    <lineage>
        <taxon>Bacteria</taxon>
        <taxon>Bacillati</taxon>
        <taxon>Actinomycetota</taxon>
        <taxon>Actinomycetes</taxon>
        <taxon>Propionibacteriales</taxon>
        <taxon>Nocardioidaceae</taxon>
        <taxon>Nocardioides</taxon>
    </lineage>
</organism>
<keyword evidence="4" id="KW-1185">Reference proteome</keyword>
<name>A0A975XZV3_9ACTN</name>
<dbReference type="InterPro" id="IPR058593">
    <property type="entry name" value="ARB_07466-like_C"/>
</dbReference>
<feature type="domain" description="ARB-07466-like C-terminal" evidence="2">
    <location>
        <begin position="53"/>
        <end position="149"/>
    </location>
</feature>
<evidence type="ECO:0000313" key="3">
    <source>
        <dbReference type="EMBL" id="QWZ07822.1"/>
    </source>
</evidence>
<feature type="compositionally biased region" description="Polar residues" evidence="1">
    <location>
        <begin position="547"/>
        <end position="565"/>
    </location>
</feature>
<dbReference type="KEGG" id="nps:KRR39_20920"/>
<dbReference type="RefSeq" id="WP_216939332.1">
    <property type="nucleotide sequence ID" value="NZ_CP077062.1"/>
</dbReference>
<dbReference type="EMBL" id="CP077062">
    <property type="protein sequence ID" value="QWZ07822.1"/>
    <property type="molecule type" value="Genomic_DNA"/>
</dbReference>
<protein>
    <recommendedName>
        <fullName evidence="2">ARB-07466-like C-terminal domain-containing protein</fullName>
    </recommendedName>
</protein>
<feature type="compositionally biased region" description="Low complexity" evidence="1">
    <location>
        <begin position="535"/>
        <end position="546"/>
    </location>
</feature>
<sequence length="676" mass="70060">MPAPHRPPARPARLASRLLALVVALLVLVPVAATAVPIEDFSGYEPQTNCSPDAKPGATKLSVWLQATYPGSGSLGISRSCKDGGVSEHKEGRAFDWAVSVYSPRDRAYVAAFLARLFATDAEGNADALARRMGIMYLIWNDQIYSSYYGFRARPYQACKVLSTCGDTLRHRNHVHISLSRAGGNGLTSWYTGATDVPAVPTAPTVPVTPPTTPVTPTTPAPPTVPAVPLVPRTKAGVLDLRKRPFVTVAVPVNGTTRRTPFKLRRGIAYKVTAAGVYGYGTAAQVADASCRWSPTSRRWMPAPTRAGRKAHGALDLLVNGRAVAAGCHSSHVYTRTVKLKRTGALALRVANRPAGASGSLTVLVSRRTTNVSSGLPQAPGLAAAPTATAARAGAGLQTETVSVPAASGTVWTAGAVQQGVTYRVTTSGTAGLGGGVQTDGRCVASAGAWSSRVSLDRTHPDQAHGGLYVDGVPFAGTAADGGALCATRTHVATWTATRTAQVELALWDPLTRADDTGAVVVTVQRLDPVATPTAAPAATPAATAPWTQRSDSVTVSTGQPTGTDSAMRVKAGQTVTLTARGSYASGAVQADAACVATGAGWAPYDPQVLGGQEPLELWVDGQRVEWHPLTGTTPCAADHAYSTAFTAAKNGPLRLAVLDVDHGDNTGTLAVTLSR</sequence>
<accession>A0A975XZV3</accession>
<dbReference type="Pfam" id="PF26571">
    <property type="entry name" value="VldE"/>
    <property type="match status" value="1"/>
</dbReference>
<proteinExistence type="predicted"/>
<feature type="region of interest" description="Disordered" evidence="1">
    <location>
        <begin position="535"/>
        <end position="566"/>
    </location>
</feature>
<evidence type="ECO:0000256" key="1">
    <source>
        <dbReference type="SAM" id="MobiDB-lite"/>
    </source>
</evidence>